<accession>A0A9X2LS19</accession>
<dbReference type="Pfam" id="PF13581">
    <property type="entry name" value="HATPase_c_2"/>
    <property type="match status" value="1"/>
</dbReference>
<dbReference type="InterPro" id="IPR000014">
    <property type="entry name" value="PAS"/>
</dbReference>
<dbReference type="InterPro" id="IPR036890">
    <property type="entry name" value="HATPase_C_sf"/>
</dbReference>
<reference evidence="26" key="1">
    <citation type="submission" date="2022-06" db="EMBL/GenBank/DDBJ databases">
        <title>WGS of actinobacteria.</title>
        <authorList>
            <person name="Thawai C."/>
        </authorList>
    </citation>
    <scope>NUCLEOTIDE SEQUENCE</scope>
    <source>
        <strain evidence="26">DSM 42010</strain>
    </source>
</reference>
<evidence type="ECO:0000256" key="12">
    <source>
        <dbReference type="ARBA" id="ARBA00022842"/>
    </source>
</evidence>
<keyword evidence="7" id="KW-0479">Metal-binding</keyword>
<keyword evidence="15 22" id="KW-0472">Membrane</keyword>
<evidence type="ECO:0000256" key="16">
    <source>
        <dbReference type="ARBA" id="ARBA00023211"/>
    </source>
</evidence>
<dbReference type="Gene3D" id="3.60.40.10">
    <property type="entry name" value="PPM-type phosphatase domain"/>
    <property type="match status" value="1"/>
</dbReference>
<dbReference type="SUPFAM" id="SSF103190">
    <property type="entry name" value="Sensory domain-like"/>
    <property type="match status" value="1"/>
</dbReference>
<feature type="transmembrane region" description="Helical" evidence="22">
    <location>
        <begin position="12"/>
        <end position="35"/>
    </location>
</feature>
<dbReference type="SMART" id="SM00091">
    <property type="entry name" value="PAS"/>
    <property type="match status" value="1"/>
</dbReference>
<feature type="domain" description="PPM-type phosphatase" evidence="25">
    <location>
        <begin position="532"/>
        <end position="750"/>
    </location>
</feature>
<dbReference type="PANTHER" id="PTHR43156:SF2">
    <property type="entry name" value="STAGE II SPORULATION PROTEIN E"/>
    <property type="match status" value="1"/>
</dbReference>
<sequence>MKVRSALSSRSVGGQVFALMLIIVTFLVLAAGATLSLEARGSRDGQARVRALTVARTVAVAPGVRQGLESRDPPRTLQPYAEKVRHRTGVDYIVVTTAQGIRCSHPNPKLIGKRVDRTLYPATAGRAFTDTTPGVTRPAASIRAAVPVTDARGRVIGVVNAGVSIPSVARTVGRQLPVIYGSTALALLLGAGGAALVAWRLRRQTHRLGPAEITRMYEHHDAVLRSVREGVLILDDEERLLLANDEALLLLGLTHGADGRQITDVGLPPDIARLLASGRTATDEVYEVGNRLLAVNQRPAERGGQPWGSVATLRDTTELRALTDKADRAYARLQLLYEAGVRVSSSLDMEGTAQELARVAVPRFADFATVDLHEAVLRGEEPGDRDSPLRRAGFSGVRDDPPLRRVGERVSAHPLTERAGGGIGRARVFAVSELPSYPDWVPQDPERLGWVMQYGIHSLLTVPLSGRGVRLGQVAFWRSGDTPPFDEEDRSFAEELAGQASVAIDNARRYAREHATTLALQESLLPRGRAEQQAVVAAQRYLPAPAGVRGDWFDVIPLSGARVALVVGDVVGHGLHAAATMGRLRTAVRNFSVVDLPPDELLARLDDVVDQLDREETALGPGAAGAGCLYAVYDPVTRHCTLARAGQPPPALVRPDGSVTFLDLPAGPPLGLGGRLYEATEMELPEGSRLVLYTDGLVQDRERDIETGLDQLRDALTDADPDPERACDTVMAALLSPRRTDDVCLLIARTTALDARRVASWELPADPEVVSRMRAAVARTLADWNLEEAAFTTELVVSELLGNAIRHAVGPVRLRLLRNRGLICEVADGSTTAPHLRRAAITDEGGRGLFLVAQMVQRWGTRYTSKGKIIWTEQDLPPEERPLPVTGL</sequence>
<feature type="domain" description="PAS" evidence="24">
    <location>
        <begin position="218"/>
        <end position="283"/>
    </location>
</feature>
<evidence type="ECO:0000256" key="18">
    <source>
        <dbReference type="ARBA" id="ARBA00056274"/>
    </source>
</evidence>
<dbReference type="Proteomes" id="UP001142400">
    <property type="component" value="Unassembled WGS sequence"/>
</dbReference>
<keyword evidence="5" id="KW-0808">Transferase</keyword>
<dbReference type="Gene3D" id="3.30.450.20">
    <property type="entry name" value="PAS domain"/>
    <property type="match status" value="2"/>
</dbReference>
<dbReference type="InterPro" id="IPR052016">
    <property type="entry name" value="Bact_Sigma-Reg"/>
</dbReference>
<feature type="compositionally biased region" description="Basic and acidic residues" evidence="21">
    <location>
        <begin position="380"/>
        <end position="389"/>
    </location>
</feature>
<dbReference type="Pfam" id="PF17203">
    <property type="entry name" value="sCache_3_2"/>
    <property type="match status" value="1"/>
</dbReference>
<evidence type="ECO:0000256" key="7">
    <source>
        <dbReference type="ARBA" id="ARBA00022723"/>
    </source>
</evidence>
<keyword evidence="27" id="KW-1185">Reference proteome</keyword>
<dbReference type="Pfam" id="PF13185">
    <property type="entry name" value="GAF_2"/>
    <property type="match status" value="1"/>
</dbReference>
<evidence type="ECO:0000256" key="4">
    <source>
        <dbReference type="ARBA" id="ARBA00022553"/>
    </source>
</evidence>
<dbReference type="InterPro" id="IPR036457">
    <property type="entry name" value="PPM-type-like_dom_sf"/>
</dbReference>
<evidence type="ECO:0000256" key="17">
    <source>
        <dbReference type="ARBA" id="ARBA00047761"/>
    </source>
</evidence>
<dbReference type="FunFam" id="3.60.40.10:FF:000005">
    <property type="entry name" value="Serine/threonine protein phosphatase"/>
    <property type="match status" value="1"/>
</dbReference>
<feature type="region of interest" description="Disordered" evidence="21">
    <location>
        <begin position="380"/>
        <end position="403"/>
    </location>
</feature>
<dbReference type="InterPro" id="IPR003018">
    <property type="entry name" value="GAF"/>
</dbReference>
<evidence type="ECO:0000256" key="9">
    <source>
        <dbReference type="ARBA" id="ARBA00022777"/>
    </source>
</evidence>
<evidence type="ECO:0000256" key="15">
    <source>
        <dbReference type="ARBA" id="ARBA00023136"/>
    </source>
</evidence>
<evidence type="ECO:0000259" key="23">
    <source>
        <dbReference type="SMART" id="SM00065"/>
    </source>
</evidence>
<dbReference type="FunFam" id="3.30.565.10:FF:000028">
    <property type="entry name" value="PAS sensor protein"/>
    <property type="match status" value="1"/>
</dbReference>
<keyword evidence="11" id="KW-0067">ATP-binding</keyword>
<dbReference type="SUPFAM" id="SSF55874">
    <property type="entry name" value="ATPase domain of HSP90 chaperone/DNA topoisomerase II/histidine kinase"/>
    <property type="match status" value="1"/>
</dbReference>
<dbReference type="InterPro" id="IPR003594">
    <property type="entry name" value="HATPase_dom"/>
</dbReference>
<evidence type="ECO:0000259" key="25">
    <source>
        <dbReference type="SMART" id="SM00331"/>
    </source>
</evidence>
<feature type="domain" description="GAF" evidence="23">
    <location>
        <begin position="332"/>
        <end position="514"/>
    </location>
</feature>
<dbReference type="SUPFAM" id="SSF81606">
    <property type="entry name" value="PP2C-like"/>
    <property type="match status" value="1"/>
</dbReference>
<evidence type="ECO:0000256" key="10">
    <source>
        <dbReference type="ARBA" id="ARBA00022801"/>
    </source>
</evidence>
<keyword evidence="8" id="KW-0547">Nucleotide-binding</keyword>
<name>A0A9X2LS19_STRMQ</name>
<evidence type="ECO:0000256" key="8">
    <source>
        <dbReference type="ARBA" id="ARBA00022741"/>
    </source>
</evidence>
<dbReference type="SUPFAM" id="SSF55781">
    <property type="entry name" value="GAF domain-like"/>
    <property type="match status" value="1"/>
</dbReference>
<dbReference type="SMART" id="SM00331">
    <property type="entry name" value="PP2C_SIG"/>
    <property type="match status" value="1"/>
</dbReference>
<dbReference type="EMBL" id="JANIIC010000006">
    <property type="protein sequence ID" value="MCQ8828886.1"/>
    <property type="molecule type" value="Genomic_DNA"/>
</dbReference>
<dbReference type="PANTHER" id="PTHR43156">
    <property type="entry name" value="STAGE II SPORULATION PROTEIN E-RELATED"/>
    <property type="match status" value="1"/>
</dbReference>
<evidence type="ECO:0000256" key="1">
    <source>
        <dbReference type="ARBA" id="ARBA00004651"/>
    </source>
</evidence>
<keyword evidence="10" id="KW-0378">Hydrolase</keyword>
<dbReference type="FunFam" id="3.30.450.40:FF:000035">
    <property type="entry name" value="PAS sensor protein"/>
    <property type="match status" value="1"/>
</dbReference>
<keyword evidence="6 22" id="KW-0812">Transmembrane</keyword>
<keyword evidence="4" id="KW-0597">Phosphoprotein</keyword>
<keyword evidence="14 22" id="KW-1133">Transmembrane helix</keyword>
<dbReference type="InterPro" id="IPR029151">
    <property type="entry name" value="Sensor-like_sf"/>
</dbReference>
<gene>
    <name evidence="26" type="ORF">NQU54_07295</name>
</gene>
<evidence type="ECO:0000313" key="26">
    <source>
        <dbReference type="EMBL" id="MCQ8828886.1"/>
    </source>
</evidence>
<keyword evidence="13" id="KW-0904">Protein phosphatase</keyword>
<feature type="transmembrane region" description="Helical" evidence="22">
    <location>
        <begin position="178"/>
        <end position="199"/>
    </location>
</feature>
<organism evidence="26 27">
    <name type="scientific">Streptomyces malaysiensis subsp. samsunensis</name>
    <dbReference type="NCBI Taxonomy" id="459658"/>
    <lineage>
        <taxon>Bacteria</taxon>
        <taxon>Bacillati</taxon>
        <taxon>Actinomycetota</taxon>
        <taxon>Actinomycetes</taxon>
        <taxon>Kitasatosporales</taxon>
        <taxon>Streptomycetaceae</taxon>
        <taxon>Streptomyces</taxon>
        <taxon>Streptomyces violaceusniger group</taxon>
    </lineage>
</organism>
<dbReference type="Gene3D" id="3.30.450.40">
    <property type="match status" value="1"/>
</dbReference>
<evidence type="ECO:0000256" key="2">
    <source>
        <dbReference type="ARBA" id="ARBA00013081"/>
    </source>
</evidence>
<evidence type="ECO:0000256" key="6">
    <source>
        <dbReference type="ARBA" id="ARBA00022692"/>
    </source>
</evidence>
<dbReference type="AlphaFoldDB" id="A0A9X2LS19"/>
<dbReference type="SMART" id="SM00065">
    <property type="entry name" value="GAF"/>
    <property type="match status" value="1"/>
</dbReference>
<evidence type="ECO:0000256" key="20">
    <source>
        <dbReference type="ARBA" id="ARBA00081350"/>
    </source>
</evidence>
<evidence type="ECO:0000256" key="3">
    <source>
        <dbReference type="ARBA" id="ARBA00022475"/>
    </source>
</evidence>
<comment type="subcellular location">
    <subcellularLocation>
        <location evidence="1">Cell membrane</location>
        <topology evidence="1">Multi-pass membrane protein</topology>
    </subcellularLocation>
</comment>
<keyword evidence="12" id="KW-0460">Magnesium</keyword>
<keyword evidence="9" id="KW-0418">Kinase</keyword>
<dbReference type="InterPro" id="IPR001932">
    <property type="entry name" value="PPM-type_phosphatase-like_dom"/>
</dbReference>
<comment type="catalytic activity">
    <reaction evidence="17">
        <text>O-phospho-L-seryl-[protein] + H2O = L-seryl-[protein] + phosphate</text>
        <dbReference type="Rhea" id="RHEA:20629"/>
        <dbReference type="Rhea" id="RHEA-COMP:9863"/>
        <dbReference type="Rhea" id="RHEA-COMP:11604"/>
        <dbReference type="ChEBI" id="CHEBI:15377"/>
        <dbReference type="ChEBI" id="CHEBI:29999"/>
        <dbReference type="ChEBI" id="CHEBI:43474"/>
        <dbReference type="ChEBI" id="CHEBI:83421"/>
        <dbReference type="EC" id="3.1.3.16"/>
    </reaction>
</comment>
<dbReference type="EC" id="3.1.3.16" evidence="2"/>
<protein>
    <recommendedName>
        <fullName evidence="2">protein-serine/threonine phosphatase</fullName>
        <ecNumber evidence="2">3.1.3.16</ecNumber>
    </recommendedName>
    <alternativeName>
        <fullName evidence="20">Protein-serine/threonine phosphatase</fullName>
    </alternativeName>
    <alternativeName>
        <fullName evidence="19">Serine/threonine-protein kinase</fullName>
    </alternativeName>
</protein>
<evidence type="ECO:0000256" key="11">
    <source>
        <dbReference type="ARBA" id="ARBA00022840"/>
    </source>
</evidence>
<dbReference type="Gene3D" id="3.30.565.10">
    <property type="entry name" value="Histidine kinase-like ATPase, C-terminal domain"/>
    <property type="match status" value="1"/>
</dbReference>
<evidence type="ECO:0000256" key="13">
    <source>
        <dbReference type="ARBA" id="ARBA00022912"/>
    </source>
</evidence>
<comment type="function">
    <text evidence="18">Primarily acts as an independent SigF regulator that is sensitive to the osmosensory signal, mediating the cross talk of PknD with the SigF regulon. Possesses both phosphatase and kinase activities. The kinase domain functions as a classic anti-sigma factor-like kinase to phosphorylate the anti-anti-sigma factor domain at the canonical regulatory site, and the phosphatase domain antagonizes this activity.</text>
</comment>
<keyword evidence="3" id="KW-1003">Cell membrane</keyword>
<dbReference type="InterPro" id="IPR033463">
    <property type="entry name" value="sCache_3"/>
</dbReference>
<keyword evidence="16" id="KW-0464">Manganese</keyword>
<evidence type="ECO:0000256" key="5">
    <source>
        <dbReference type="ARBA" id="ARBA00022679"/>
    </source>
</evidence>
<dbReference type="GO" id="GO:0016301">
    <property type="term" value="F:kinase activity"/>
    <property type="evidence" value="ECO:0007669"/>
    <property type="project" value="UniProtKB-KW"/>
</dbReference>
<evidence type="ECO:0000256" key="22">
    <source>
        <dbReference type="SAM" id="Phobius"/>
    </source>
</evidence>
<dbReference type="Pfam" id="PF07228">
    <property type="entry name" value="SpoIIE"/>
    <property type="match status" value="1"/>
</dbReference>
<evidence type="ECO:0000259" key="24">
    <source>
        <dbReference type="SMART" id="SM00091"/>
    </source>
</evidence>
<evidence type="ECO:0000256" key="19">
    <source>
        <dbReference type="ARBA" id="ARBA00075117"/>
    </source>
</evidence>
<comment type="caution">
    <text evidence="26">The sequence shown here is derived from an EMBL/GenBank/DDBJ whole genome shotgun (WGS) entry which is preliminary data.</text>
</comment>
<dbReference type="GO" id="GO:0005886">
    <property type="term" value="C:plasma membrane"/>
    <property type="evidence" value="ECO:0007669"/>
    <property type="project" value="UniProtKB-SubCell"/>
</dbReference>
<dbReference type="GO" id="GO:0005524">
    <property type="term" value="F:ATP binding"/>
    <property type="evidence" value="ECO:0007669"/>
    <property type="project" value="UniProtKB-KW"/>
</dbReference>
<evidence type="ECO:0000256" key="21">
    <source>
        <dbReference type="SAM" id="MobiDB-lite"/>
    </source>
</evidence>
<evidence type="ECO:0000256" key="14">
    <source>
        <dbReference type="ARBA" id="ARBA00022989"/>
    </source>
</evidence>
<dbReference type="GO" id="GO:0004722">
    <property type="term" value="F:protein serine/threonine phosphatase activity"/>
    <property type="evidence" value="ECO:0007669"/>
    <property type="project" value="UniProtKB-EC"/>
</dbReference>
<dbReference type="CDD" id="cd16936">
    <property type="entry name" value="HATPase_RsbW-like"/>
    <property type="match status" value="1"/>
</dbReference>
<dbReference type="InterPro" id="IPR029016">
    <property type="entry name" value="GAF-like_dom_sf"/>
</dbReference>
<dbReference type="CDD" id="cd18773">
    <property type="entry name" value="PDC1_HK_sensor"/>
    <property type="match status" value="1"/>
</dbReference>
<evidence type="ECO:0000313" key="27">
    <source>
        <dbReference type="Proteomes" id="UP001142400"/>
    </source>
</evidence>
<proteinExistence type="predicted"/>
<dbReference type="RefSeq" id="WP_257630332.1">
    <property type="nucleotide sequence ID" value="NZ_JANIIC010000006.1"/>
</dbReference>
<dbReference type="GO" id="GO:0046872">
    <property type="term" value="F:metal ion binding"/>
    <property type="evidence" value="ECO:0007669"/>
    <property type="project" value="UniProtKB-KW"/>
</dbReference>